<dbReference type="InterPro" id="IPR027443">
    <property type="entry name" value="IPNS-like_sf"/>
</dbReference>
<dbReference type="EMBL" id="CAJOAX010035550">
    <property type="protein sequence ID" value="CAF4262806.1"/>
    <property type="molecule type" value="Genomic_DNA"/>
</dbReference>
<proteinExistence type="predicted"/>
<evidence type="ECO:0000313" key="1">
    <source>
        <dbReference type="EMBL" id="CAF4262806.1"/>
    </source>
</evidence>
<name>A0A820FFI7_9BILA</name>
<comment type="caution">
    <text evidence="1">The sequence shown here is derived from an EMBL/GenBank/DDBJ whole genome shotgun (WGS) entry which is preliminary data.</text>
</comment>
<feature type="non-terminal residue" evidence="1">
    <location>
        <position position="1"/>
    </location>
</feature>
<dbReference type="SUPFAM" id="SSF51197">
    <property type="entry name" value="Clavaminate synthase-like"/>
    <property type="match status" value="1"/>
</dbReference>
<organism evidence="1 2">
    <name type="scientific">Rotaria sordida</name>
    <dbReference type="NCBI Taxonomy" id="392033"/>
    <lineage>
        <taxon>Eukaryota</taxon>
        <taxon>Metazoa</taxon>
        <taxon>Spiralia</taxon>
        <taxon>Gnathifera</taxon>
        <taxon>Rotifera</taxon>
        <taxon>Eurotatoria</taxon>
        <taxon>Bdelloidea</taxon>
        <taxon>Philodinida</taxon>
        <taxon>Philodinidae</taxon>
        <taxon>Rotaria</taxon>
    </lineage>
</organism>
<dbReference type="Proteomes" id="UP000663823">
    <property type="component" value="Unassembled WGS sequence"/>
</dbReference>
<evidence type="ECO:0000313" key="2">
    <source>
        <dbReference type="Proteomes" id="UP000663823"/>
    </source>
</evidence>
<sequence length="81" mass="9470">FRSELGGEFIQRWTNNYWISILHRVAAVKQLRYSVLFFSGPDQNCVIQTFPCKKCLQQQSKYAPITAYEHAERRTTAASRN</sequence>
<dbReference type="Gene3D" id="2.60.120.330">
    <property type="entry name" value="B-lactam Antibiotic, Isopenicillin N Synthase, Chain"/>
    <property type="match status" value="1"/>
</dbReference>
<dbReference type="AlphaFoldDB" id="A0A820FFI7"/>
<protein>
    <submittedName>
        <fullName evidence="1">Uncharacterized protein</fullName>
    </submittedName>
</protein>
<reference evidence="1" key="1">
    <citation type="submission" date="2021-02" db="EMBL/GenBank/DDBJ databases">
        <authorList>
            <person name="Nowell W R."/>
        </authorList>
    </citation>
    <scope>NUCLEOTIDE SEQUENCE</scope>
</reference>
<gene>
    <name evidence="1" type="ORF">OTI717_LOCUS40827</name>
</gene>
<accession>A0A820FFI7</accession>